<proteinExistence type="predicted"/>
<keyword evidence="2" id="KW-1185">Reference proteome</keyword>
<reference evidence="1 2" key="1">
    <citation type="submission" date="2016-10" db="EMBL/GenBank/DDBJ databases">
        <authorList>
            <person name="de Groot N.N."/>
        </authorList>
    </citation>
    <scope>NUCLEOTIDE SEQUENCE [LARGE SCALE GENOMIC DNA]</scope>
    <source>
        <strain evidence="1 2">JCM 21544</strain>
    </source>
</reference>
<dbReference type="Proteomes" id="UP000198706">
    <property type="component" value="Unassembled WGS sequence"/>
</dbReference>
<accession>A0A1G9M8Y8</accession>
<evidence type="ECO:0000313" key="2">
    <source>
        <dbReference type="Proteomes" id="UP000198706"/>
    </source>
</evidence>
<protein>
    <submittedName>
        <fullName evidence="1">Uncharacterized protein</fullName>
    </submittedName>
</protein>
<dbReference type="RefSeq" id="WP_084339418.1">
    <property type="nucleotide sequence ID" value="NZ_CBKZNZ010000058.1"/>
</dbReference>
<dbReference type="STRING" id="137658.SAMN05216186_12817"/>
<dbReference type="AlphaFoldDB" id="A0A1G9M8Y8"/>
<name>A0A1G9M8Y8_9PSED</name>
<dbReference type="EMBL" id="FNFD01000028">
    <property type="protein sequence ID" value="SDL70441.1"/>
    <property type="molecule type" value="Genomic_DNA"/>
</dbReference>
<gene>
    <name evidence="1" type="ORF">SAMN05216186_12817</name>
</gene>
<sequence length="71" mass="7912">MGVHDWARQALTTELQAAEGNGFDEAMALRALLSAIVERSKSVRSIDDLAQELQFLADNLDDGRDYAFMRP</sequence>
<evidence type="ECO:0000313" key="1">
    <source>
        <dbReference type="EMBL" id="SDL70441.1"/>
    </source>
</evidence>
<organism evidence="1 2">
    <name type="scientific">Pseudomonas indica</name>
    <dbReference type="NCBI Taxonomy" id="137658"/>
    <lineage>
        <taxon>Bacteria</taxon>
        <taxon>Pseudomonadati</taxon>
        <taxon>Pseudomonadota</taxon>
        <taxon>Gammaproteobacteria</taxon>
        <taxon>Pseudomonadales</taxon>
        <taxon>Pseudomonadaceae</taxon>
        <taxon>Pseudomonas</taxon>
    </lineage>
</organism>